<dbReference type="Proteomes" id="UP000053669">
    <property type="component" value="Unassembled WGS sequence"/>
</dbReference>
<dbReference type="RefSeq" id="WP_059211701.1">
    <property type="nucleotide sequence ID" value="NZ_KQ948684.1"/>
</dbReference>
<keyword evidence="1" id="KW-0812">Transmembrane</keyword>
<protein>
    <submittedName>
        <fullName evidence="2">Uncharacterized protein</fullName>
    </submittedName>
</protein>
<name>A0A101RL10_9ACTN</name>
<feature type="transmembrane region" description="Helical" evidence="1">
    <location>
        <begin position="79"/>
        <end position="98"/>
    </location>
</feature>
<feature type="transmembrane region" description="Helical" evidence="1">
    <location>
        <begin position="12"/>
        <end position="31"/>
    </location>
</feature>
<evidence type="ECO:0000313" key="2">
    <source>
        <dbReference type="EMBL" id="KUN57268.1"/>
    </source>
</evidence>
<proteinExistence type="predicted"/>
<dbReference type="AlphaFoldDB" id="A0A101RL10"/>
<reference evidence="2 3" key="1">
    <citation type="submission" date="2015-10" db="EMBL/GenBank/DDBJ databases">
        <title>Draft genome sequence of Streptomyces canus DSM 40017, type strain for the species Streptomyces canus.</title>
        <authorList>
            <person name="Ruckert C."/>
            <person name="Winkler A."/>
            <person name="Kalinowski J."/>
            <person name="Kampfer P."/>
            <person name="Glaeser S."/>
        </authorList>
    </citation>
    <scope>NUCLEOTIDE SEQUENCE [LARGE SCALE GENOMIC DNA]</scope>
    <source>
        <strain evidence="2 3">DSM 40017</strain>
    </source>
</reference>
<keyword evidence="1" id="KW-1133">Transmembrane helix</keyword>
<feature type="transmembrane region" description="Helical" evidence="1">
    <location>
        <begin position="110"/>
        <end position="128"/>
    </location>
</feature>
<gene>
    <name evidence="2" type="ORF">AQJ46_48180</name>
</gene>
<evidence type="ECO:0000313" key="3">
    <source>
        <dbReference type="Proteomes" id="UP000053669"/>
    </source>
</evidence>
<comment type="caution">
    <text evidence="2">The sequence shown here is derived from an EMBL/GenBank/DDBJ whole genome shotgun (WGS) entry which is preliminary data.</text>
</comment>
<feature type="transmembrane region" description="Helical" evidence="1">
    <location>
        <begin position="51"/>
        <end position="72"/>
    </location>
</feature>
<accession>A0A101RL10</accession>
<dbReference type="EMBL" id="LMWU01000075">
    <property type="protein sequence ID" value="KUN57268.1"/>
    <property type="molecule type" value="Genomic_DNA"/>
</dbReference>
<sequence>MAGGNRGTLGQFIRVLSLTTLAIVYIGSLLITYRQLHAKPVLEGVIGAPDWTRAVLVMGLVVGGGLGAAAAIVDNRRELPSWFLTVVGVLAALAWSLWASHSAGEDDVHMLFAAAAPATCLLVWAELLRQFRNQHRQSAAA</sequence>
<evidence type="ECO:0000256" key="1">
    <source>
        <dbReference type="SAM" id="Phobius"/>
    </source>
</evidence>
<keyword evidence="1" id="KW-0472">Membrane</keyword>
<organism evidence="2 3">
    <name type="scientific">Streptomyces canus</name>
    <dbReference type="NCBI Taxonomy" id="58343"/>
    <lineage>
        <taxon>Bacteria</taxon>
        <taxon>Bacillati</taxon>
        <taxon>Actinomycetota</taxon>
        <taxon>Actinomycetes</taxon>
        <taxon>Kitasatosporales</taxon>
        <taxon>Streptomycetaceae</taxon>
        <taxon>Streptomyces</taxon>
        <taxon>Streptomyces aurantiacus group</taxon>
    </lineage>
</organism>